<organism evidence="5 6">
    <name type="scientific">Jimgerdemannia flammicorona</name>
    <dbReference type="NCBI Taxonomy" id="994334"/>
    <lineage>
        <taxon>Eukaryota</taxon>
        <taxon>Fungi</taxon>
        <taxon>Fungi incertae sedis</taxon>
        <taxon>Mucoromycota</taxon>
        <taxon>Mucoromycotina</taxon>
        <taxon>Endogonomycetes</taxon>
        <taxon>Endogonales</taxon>
        <taxon>Endogonaceae</taxon>
        <taxon>Jimgerdemannia</taxon>
    </lineage>
</organism>
<accession>A0A433D7W0</accession>
<dbReference type="InterPro" id="IPR051164">
    <property type="entry name" value="NmrA-like_oxidored"/>
</dbReference>
<dbReference type="Proteomes" id="UP000268093">
    <property type="component" value="Unassembled WGS sequence"/>
</dbReference>
<dbReference type="Gene3D" id="3.90.25.10">
    <property type="entry name" value="UDP-galactose 4-epimerase, domain 1"/>
    <property type="match status" value="1"/>
</dbReference>
<dbReference type="InterPro" id="IPR008030">
    <property type="entry name" value="NmrA-like"/>
</dbReference>
<evidence type="ECO:0000256" key="3">
    <source>
        <dbReference type="ARBA" id="ARBA00023002"/>
    </source>
</evidence>
<dbReference type="GO" id="GO:0016491">
    <property type="term" value="F:oxidoreductase activity"/>
    <property type="evidence" value="ECO:0007669"/>
    <property type="project" value="UniProtKB-KW"/>
</dbReference>
<dbReference type="PANTHER" id="PTHR42748:SF30">
    <property type="entry name" value="NMRA-LIKE DOMAIN-CONTAINING PROTEIN"/>
    <property type="match status" value="1"/>
</dbReference>
<gene>
    <name evidence="5" type="ORF">BC936DRAFT_146327</name>
</gene>
<keyword evidence="3" id="KW-0560">Oxidoreductase</keyword>
<evidence type="ECO:0000256" key="1">
    <source>
        <dbReference type="ARBA" id="ARBA00006328"/>
    </source>
</evidence>
<reference evidence="5 6" key="1">
    <citation type="journal article" date="2018" name="New Phytol.">
        <title>Phylogenomics of Endogonaceae and evolution of mycorrhizas within Mucoromycota.</title>
        <authorList>
            <person name="Chang Y."/>
            <person name="Desiro A."/>
            <person name="Na H."/>
            <person name="Sandor L."/>
            <person name="Lipzen A."/>
            <person name="Clum A."/>
            <person name="Barry K."/>
            <person name="Grigoriev I.V."/>
            <person name="Martin F.M."/>
            <person name="Stajich J.E."/>
            <person name="Smith M.E."/>
            <person name="Bonito G."/>
            <person name="Spatafora J.W."/>
        </authorList>
    </citation>
    <scope>NUCLEOTIDE SEQUENCE [LARGE SCALE GENOMIC DNA]</scope>
    <source>
        <strain evidence="5 6">GMNB39</strain>
    </source>
</reference>
<dbReference type="GO" id="GO:0005634">
    <property type="term" value="C:nucleus"/>
    <property type="evidence" value="ECO:0007669"/>
    <property type="project" value="TreeGrafter"/>
</dbReference>
<dbReference type="AlphaFoldDB" id="A0A433D7W0"/>
<sequence length="308" mass="33986">MSSKPLVVVIGSTGNQGLSVVKSLLATGKYRVRGLTRNVDSATSKSLIAQGVEMVKANLNNRDEIKRAFQGANIVFAVTNFWDPEIVGGDPTLEVRQGKLIADVAKETGVEWLFWSSLADINAGSSGALKHVLHFDGKNQVEQYIRKLGIPATFIYVGFYMTNFDGFFPKVTNPDGSQEIPIPFVTENTPIPLVDPPKDVGPIVAAILEDREQWRGKAVPVAGERITFGEAAKIISEYSGVRTTIRTLDAETIKDFPGLNNEEMIEMCKWFNYGYYGETEARDISVAKKLHPGITTFRQFCAEKYGKK</sequence>
<dbReference type="PANTHER" id="PTHR42748">
    <property type="entry name" value="NITROGEN METABOLITE REPRESSION PROTEIN NMRA FAMILY MEMBER"/>
    <property type="match status" value="1"/>
</dbReference>
<dbReference type="SUPFAM" id="SSF51735">
    <property type="entry name" value="NAD(P)-binding Rossmann-fold domains"/>
    <property type="match status" value="1"/>
</dbReference>
<comment type="similarity">
    <text evidence="1">Belongs to the NmrA-type oxidoreductase family.</text>
</comment>
<dbReference type="OrthoDB" id="3358371at2759"/>
<evidence type="ECO:0000259" key="4">
    <source>
        <dbReference type="Pfam" id="PF05368"/>
    </source>
</evidence>
<evidence type="ECO:0000313" key="5">
    <source>
        <dbReference type="EMBL" id="RUP46958.1"/>
    </source>
</evidence>
<dbReference type="Pfam" id="PF05368">
    <property type="entry name" value="NmrA"/>
    <property type="match status" value="1"/>
</dbReference>
<proteinExistence type="inferred from homology"/>
<dbReference type="CDD" id="cd05251">
    <property type="entry name" value="NmrA_like_SDR_a"/>
    <property type="match status" value="1"/>
</dbReference>
<dbReference type="EMBL" id="RBNI01005170">
    <property type="protein sequence ID" value="RUP46958.1"/>
    <property type="molecule type" value="Genomic_DNA"/>
</dbReference>
<dbReference type="InterPro" id="IPR036291">
    <property type="entry name" value="NAD(P)-bd_dom_sf"/>
</dbReference>
<keyword evidence="2" id="KW-0521">NADP</keyword>
<evidence type="ECO:0000256" key="2">
    <source>
        <dbReference type="ARBA" id="ARBA00022857"/>
    </source>
</evidence>
<protein>
    <submittedName>
        <fullName evidence="5">Hscarg protein</fullName>
    </submittedName>
</protein>
<feature type="domain" description="NmrA-like" evidence="4">
    <location>
        <begin position="4"/>
        <end position="300"/>
    </location>
</feature>
<comment type="caution">
    <text evidence="5">The sequence shown here is derived from an EMBL/GenBank/DDBJ whole genome shotgun (WGS) entry which is preliminary data.</text>
</comment>
<evidence type="ECO:0000313" key="6">
    <source>
        <dbReference type="Proteomes" id="UP000268093"/>
    </source>
</evidence>
<dbReference type="Gene3D" id="3.40.50.720">
    <property type="entry name" value="NAD(P)-binding Rossmann-like Domain"/>
    <property type="match status" value="1"/>
</dbReference>
<keyword evidence="6" id="KW-1185">Reference proteome</keyword>
<name>A0A433D7W0_9FUNG</name>